<dbReference type="Pfam" id="PF01594">
    <property type="entry name" value="AI-2E_transport"/>
    <property type="match status" value="1"/>
</dbReference>
<evidence type="ECO:0000256" key="5">
    <source>
        <dbReference type="ARBA" id="ARBA00022692"/>
    </source>
</evidence>
<dbReference type="AlphaFoldDB" id="A0A1G2UHL9"/>
<evidence type="ECO:0008006" key="11">
    <source>
        <dbReference type="Google" id="ProtNLM"/>
    </source>
</evidence>
<reference evidence="9 10" key="1">
    <citation type="journal article" date="2016" name="Nat. Commun.">
        <title>Thousands of microbial genomes shed light on interconnected biogeochemical processes in an aquifer system.</title>
        <authorList>
            <person name="Anantharaman K."/>
            <person name="Brown C.T."/>
            <person name="Hug L.A."/>
            <person name="Sharon I."/>
            <person name="Castelle C.J."/>
            <person name="Probst A.J."/>
            <person name="Thomas B.C."/>
            <person name="Singh A."/>
            <person name="Wilkins M.J."/>
            <person name="Karaoz U."/>
            <person name="Brodie E.L."/>
            <person name="Williams K.H."/>
            <person name="Hubbard S.S."/>
            <person name="Banfield J.F."/>
        </authorList>
    </citation>
    <scope>NUCLEOTIDE SEQUENCE [LARGE SCALE GENOMIC DNA]</scope>
</reference>
<proteinExistence type="inferred from homology"/>
<comment type="caution">
    <text evidence="9">The sequence shown here is derived from an EMBL/GenBank/DDBJ whole genome shotgun (WGS) entry which is preliminary data.</text>
</comment>
<gene>
    <name evidence="9" type="ORF">A3I86_02215</name>
</gene>
<comment type="similarity">
    <text evidence="2">Belongs to the autoinducer-2 exporter (AI-2E) (TC 2.A.86) family.</text>
</comment>
<dbReference type="EMBL" id="MHWM01000016">
    <property type="protein sequence ID" value="OHB08905.1"/>
    <property type="molecule type" value="Genomic_DNA"/>
</dbReference>
<dbReference type="PANTHER" id="PTHR21716">
    <property type="entry name" value="TRANSMEMBRANE PROTEIN"/>
    <property type="match status" value="1"/>
</dbReference>
<keyword evidence="7 8" id="KW-0472">Membrane</keyword>
<evidence type="ECO:0000256" key="8">
    <source>
        <dbReference type="SAM" id="Phobius"/>
    </source>
</evidence>
<dbReference type="GO" id="GO:0005886">
    <property type="term" value="C:plasma membrane"/>
    <property type="evidence" value="ECO:0007669"/>
    <property type="project" value="UniProtKB-SubCell"/>
</dbReference>
<keyword evidence="6 8" id="KW-1133">Transmembrane helix</keyword>
<dbReference type="InterPro" id="IPR002549">
    <property type="entry name" value="AI-2E-like"/>
</dbReference>
<sequence length="356" mass="38789">MNDRQRITITTGSWVRAMVVIAIAYALFLVSEFILVVITSIVIASAIEPATVWAKKQNIPRLPIVLLVYVFTALLLAGLFYFLLLPLIDEMFNFIKTLTIYSNSIIDGGILSDMFKTQNIFGGLDTPIIIRELSSYLKSLADFFSQGIFSSLSLIFGGVLNFVLILVLSFYLVVQEDGVGKFLKIITPVKHEHYVVDLWRRSQIKIGRWMQGQLLSSALVMILVYIGLLIIGIPHALLLAVLAGVFELIPLFGATLAAIPAVFIAYVFGGVTVALIVIALYIVIQQLEGNLIYPLVVEKVVGVPPIISILALVIGGSLAGFLGMLVSVPVVAAVMEFVSDIEASKIVKVSETDKSA</sequence>
<evidence type="ECO:0000256" key="6">
    <source>
        <dbReference type="ARBA" id="ARBA00022989"/>
    </source>
</evidence>
<keyword evidence="5 8" id="KW-0812">Transmembrane</keyword>
<protein>
    <recommendedName>
        <fullName evidence="11">AI-2E family transporter</fullName>
    </recommendedName>
</protein>
<dbReference type="GO" id="GO:0055085">
    <property type="term" value="P:transmembrane transport"/>
    <property type="evidence" value="ECO:0007669"/>
    <property type="project" value="TreeGrafter"/>
</dbReference>
<organism evidence="9 10">
    <name type="scientific">Candidatus Zambryskibacteria bacterium RIFCSPLOWO2_02_FULL_39_14</name>
    <dbReference type="NCBI Taxonomy" id="1802769"/>
    <lineage>
        <taxon>Bacteria</taxon>
        <taxon>Candidatus Zambryskiibacteriota</taxon>
    </lineage>
</organism>
<evidence type="ECO:0000256" key="7">
    <source>
        <dbReference type="ARBA" id="ARBA00023136"/>
    </source>
</evidence>
<keyword evidence="4" id="KW-1003">Cell membrane</keyword>
<comment type="subcellular location">
    <subcellularLocation>
        <location evidence="1">Cell membrane</location>
        <topology evidence="1">Multi-pass membrane protein</topology>
    </subcellularLocation>
</comment>
<keyword evidence="3" id="KW-0813">Transport</keyword>
<feature type="transmembrane region" description="Helical" evidence="8">
    <location>
        <begin position="218"/>
        <end position="246"/>
    </location>
</feature>
<feature type="transmembrane region" description="Helical" evidence="8">
    <location>
        <begin position="66"/>
        <end position="88"/>
    </location>
</feature>
<evidence type="ECO:0000256" key="2">
    <source>
        <dbReference type="ARBA" id="ARBA00009773"/>
    </source>
</evidence>
<evidence type="ECO:0000256" key="4">
    <source>
        <dbReference type="ARBA" id="ARBA00022475"/>
    </source>
</evidence>
<dbReference type="Proteomes" id="UP000177096">
    <property type="component" value="Unassembled WGS sequence"/>
</dbReference>
<feature type="transmembrane region" description="Helical" evidence="8">
    <location>
        <begin position="148"/>
        <end position="174"/>
    </location>
</feature>
<evidence type="ECO:0000256" key="3">
    <source>
        <dbReference type="ARBA" id="ARBA00022448"/>
    </source>
</evidence>
<evidence type="ECO:0000256" key="1">
    <source>
        <dbReference type="ARBA" id="ARBA00004651"/>
    </source>
</evidence>
<evidence type="ECO:0000313" key="10">
    <source>
        <dbReference type="Proteomes" id="UP000177096"/>
    </source>
</evidence>
<name>A0A1G2UHL9_9BACT</name>
<accession>A0A1G2UHL9</accession>
<evidence type="ECO:0000313" key="9">
    <source>
        <dbReference type="EMBL" id="OHB08905.1"/>
    </source>
</evidence>
<feature type="transmembrane region" description="Helical" evidence="8">
    <location>
        <begin position="258"/>
        <end position="284"/>
    </location>
</feature>
<dbReference type="PANTHER" id="PTHR21716:SF53">
    <property type="entry name" value="PERMEASE PERM-RELATED"/>
    <property type="match status" value="1"/>
</dbReference>